<dbReference type="InterPro" id="IPR013658">
    <property type="entry name" value="SGL"/>
</dbReference>
<dbReference type="PANTHER" id="PTHR48081:SF13">
    <property type="entry name" value="ALPHA_BETA HYDROLASE"/>
    <property type="match status" value="1"/>
</dbReference>
<dbReference type="SUPFAM" id="SSF53474">
    <property type="entry name" value="alpha/beta-Hydrolases"/>
    <property type="match status" value="1"/>
</dbReference>
<dbReference type="AlphaFoldDB" id="A0A5M6DE54"/>
<dbReference type="InterPro" id="IPR011042">
    <property type="entry name" value="6-blade_b-propeller_TolB-like"/>
</dbReference>
<dbReference type="InterPro" id="IPR000033">
    <property type="entry name" value="LDLR_classB_rpt"/>
</dbReference>
<dbReference type="Pfam" id="PF08450">
    <property type="entry name" value="SGL"/>
    <property type="match status" value="1"/>
</dbReference>
<evidence type="ECO:0000256" key="1">
    <source>
        <dbReference type="ARBA" id="ARBA00022801"/>
    </source>
</evidence>
<evidence type="ECO:0000259" key="3">
    <source>
        <dbReference type="Pfam" id="PF20434"/>
    </source>
</evidence>
<dbReference type="GO" id="GO:0016787">
    <property type="term" value="F:hydrolase activity"/>
    <property type="evidence" value="ECO:0007669"/>
    <property type="project" value="UniProtKB-KW"/>
</dbReference>
<dbReference type="Gene3D" id="2.120.10.30">
    <property type="entry name" value="TolB, C-terminal domain"/>
    <property type="match status" value="1"/>
</dbReference>
<protein>
    <submittedName>
        <fullName evidence="4">Alpha/beta hydrolase fold domain-containing protein</fullName>
    </submittedName>
</protein>
<dbReference type="SMART" id="SM00135">
    <property type="entry name" value="LY"/>
    <property type="match status" value="1"/>
</dbReference>
<evidence type="ECO:0000259" key="2">
    <source>
        <dbReference type="Pfam" id="PF08450"/>
    </source>
</evidence>
<reference evidence="4 5" key="1">
    <citation type="submission" date="2019-08" db="EMBL/GenBank/DDBJ databases">
        <authorList>
            <person name="Dhanesh K."/>
            <person name="Kumar G."/>
            <person name="Sasikala C."/>
            <person name="Venkata Ramana C."/>
        </authorList>
    </citation>
    <scope>NUCLEOTIDE SEQUENCE [LARGE SCALE GENOMIC DNA]</scope>
    <source>
        <strain evidence="4 5">JC645</strain>
    </source>
</reference>
<feature type="domain" description="SMP-30/Gluconolactonase/LRE-like region" evidence="2">
    <location>
        <begin position="64"/>
        <end position="295"/>
    </location>
</feature>
<dbReference type="SUPFAM" id="SSF63829">
    <property type="entry name" value="Calcium-dependent phosphotriesterase"/>
    <property type="match status" value="1"/>
</dbReference>
<accession>A0A5M6DE54</accession>
<dbReference type="Pfam" id="PF20434">
    <property type="entry name" value="BD-FAE"/>
    <property type="match status" value="1"/>
</dbReference>
<name>A0A5M6DE54_9BACT</name>
<keyword evidence="5" id="KW-1185">Reference proteome</keyword>
<sequence>MFRRHRRRISSHLPRHPGMIRSLLLPVLIVAATSPLVPPNAAIAGRPVLRPDDRPMLVSDDFELADGAAWDGAATLYVPDVKGRKLLAFNLRKPDQPPKTVLDSLAISGTCFQLGQLYLADNRDARILTFQPGGEIKTFAAFDSQERPNDLAVDAEGNVYTTLTRQGLVRKITPEGNQSIIANGLDSPNGIALSPSGKRLYVSSARLGVIFRIDLTGDQPSGDAAELFCQLPATTDGYKGDGMCVDRAGNLYVCGAQSVVVFDPSGDLISTLTTPQRPINVTIAGTQGRTLFVSTFGGLYQHDLSAYGVMPNRPTQPQNDDSPTSTAIPDGIRAEFNRVYAVDGKRELLMDLFVPQSNDAAKPAVIVVHGGGWINGDKTKFRALAIRLAERGYVTAAIEYRLAHEATFPAGVRDCNAATVYLRSQAKELGIDPKRIAAVGGSAGGHLVGLMAAGDDVPELKSPADRDADSSLAAAVVMAGPLEIATGPVAERSIHQRDQSNSNVWLDGNLTECPQLYHLADALEKIDASMPPTLFLCGSQDNPDRNEKARDKMNALNIPNQIVVHEGAKHGHWNRADWISQVVSDIDDFLKKHL</sequence>
<dbReference type="InterPro" id="IPR050300">
    <property type="entry name" value="GDXG_lipolytic_enzyme"/>
</dbReference>
<feature type="domain" description="BD-FAE-like" evidence="3">
    <location>
        <begin position="350"/>
        <end position="542"/>
    </location>
</feature>
<dbReference type="Gene3D" id="3.40.50.1820">
    <property type="entry name" value="alpha/beta hydrolase"/>
    <property type="match status" value="1"/>
</dbReference>
<dbReference type="Proteomes" id="UP000324479">
    <property type="component" value="Unassembled WGS sequence"/>
</dbReference>
<gene>
    <name evidence="4" type="ORF">FYK55_08835</name>
</gene>
<dbReference type="PANTHER" id="PTHR48081">
    <property type="entry name" value="AB HYDROLASE SUPERFAMILY PROTEIN C4A8.06C"/>
    <property type="match status" value="1"/>
</dbReference>
<evidence type="ECO:0000313" key="4">
    <source>
        <dbReference type="EMBL" id="KAA5544429.1"/>
    </source>
</evidence>
<evidence type="ECO:0000313" key="5">
    <source>
        <dbReference type="Proteomes" id="UP000324479"/>
    </source>
</evidence>
<dbReference type="EMBL" id="VWOX01000004">
    <property type="protein sequence ID" value="KAA5544429.1"/>
    <property type="molecule type" value="Genomic_DNA"/>
</dbReference>
<keyword evidence="1 4" id="KW-0378">Hydrolase</keyword>
<dbReference type="InterPro" id="IPR029058">
    <property type="entry name" value="AB_hydrolase_fold"/>
</dbReference>
<proteinExistence type="predicted"/>
<dbReference type="InterPro" id="IPR049492">
    <property type="entry name" value="BD-FAE-like_dom"/>
</dbReference>
<comment type="caution">
    <text evidence="4">The sequence shown here is derived from an EMBL/GenBank/DDBJ whole genome shotgun (WGS) entry which is preliminary data.</text>
</comment>
<organism evidence="4 5">
    <name type="scientific">Roseiconus nitratireducens</name>
    <dbReference type="NCBI Taxonomy" id="2605748"/>
    <lineage>
        <taxon>Bacteria</taxon>
        <taxon>Pseudomonadati</taxon>
        <taxon>Planctomycetota</taxon>
        <taxon>Planctomycetia</taxon>
        <taxon>Pirellulales</taxon>
        <taxon>Pirellulaceae</taxon>
        <taxon>Roseiconus</taxon>
    </lineage>
</organism>